<reference evidence="2 3" key="1">
    <citation type="submission" date="2020-06" db="EMBL/GenBank/DDBJ databases">
        <title>The endosymbiont of the kinetoplastid Bodo saltans is a Paracaedibacter-like alpha-proteobacterium possessing a putative toxin-antitoxin system.</title>
        <authorList>
            <person name="Midha S."/>
            <person name="Rigden D.J."/>
            <person name="Siozios S."/>
            <person name="Hurst G.D.D."/>
            <person name="Jackson A.P."/>
        </authorList>
    </citation>
    <scope>NUCLEOTIDE SEQUENCE [LARGE SCALE GENOMIC DNA]</scope>
    <source>
        <strain evidence="2">Lake Konstanz</strain>
    </source>
</reference>
<dbReference type="Proteomes" id="UP000594001">
    <property type="component" value="Chromosome"/>
</dbReference>
<keyword evidence="3" id="KW-1185">Reference proteome</keyword>
<dbReference type="RefSeq" id="WP_350332292.1">
    <property type="nucleotide sequence ID" value="NZ_CP054719.1"/>
</dbReference>
<keyword evidence="2" id="KW-0670">Pyruvate</keyword>
<proteinExistence type="predicted"/>
<dbReference type="KEGG" id="pbal:CPBP_00302"/>
<keyword evidence="2" id="KW-0418">Kinase</keyword>
<dbReference type="AlphaFoldDB" id="A0A7L9RSF8"/>
<dbReference type="GO" id="GO:0016301">
    <property type="term" value="F:kinase activity"/>
    <property type="evidence" value="ECO:0007669"/>
    <property type="project" value="UniProtKB-KW"/>
</dbReference>
<evidence type="ECO:0000256" key="1">
    <source>
        <dbReference type="SAM" id="SignalP"/>
    </source>
</evidence>
<gene>
    <name evidence="2" type="ORF">CPBP_00302</name>
</gene>
<keyword evidence="2" id="KW-0808">Transferase</keyword>
<feature type="signal peptide" evidence="1">
    <location>
        <begin position="1"/>
        <end position="17"/>
    </location>
</feature>
<sequence length="278" mass="31808">MKITLFFTFLIINIANATLPTESGNAVEPQQACTYFEWNPYNLKAPRTVHPAPSLIFPPIAKVPLLDHSLSAPAPIGMRDHLTEHPPLSENRSETLLIDTQRLCDTRNLTLSHDQHSYIDQLLKNYIKFSASSPPLPPKRIAKIFQHLQDFLNSEYVRLGARSTDQQHSALMQQYQQLLRFHKTVIKLALFSPDQIKKLHCFHVSTLIGISNVCGIKKDNSAQLRYLGQALSLTKSIGTDVQTPYRTKQNFYVQKVTDFCREKLFHTQNFLLQKRPSQ</sequence>
<evidence type="ECO:0000313" key="2">
    <source>
        <dbReference type="EMBL" id="QOL19540.1"/>
    </source>
</evidence>
<protein>
    <submittedName>
        <fullName evidence="2">Phosphoenolpyruvate carboxykinase (ATP)</fullName>
    </submittedName>
</protein>
<keyword evidence="1" id="KW-0732">Signal</keyword>
<evidence type="ECO:0000313" key="3">
    <source>
        <dbReference type="Proteomes" id="UP000594001"/>
    </source>
</evidence>
<organism evidence="2 3">
    <name type="scientific">Candidatus Bodocaedibacter vickermanii</name>
    <dbReference type="NCBI Taxonomy" id="2741701"/>
    <lineage>
        <taxon>Bacteria</taxon>
        <taxon>Pseudomonadati</taxon>
        <taxon>Pseudomonadota</taxon>
        <taxon>Alphaproteobacteria</taxon>
        <taxon>Holosporales</taxon>
        <taxon>Candidatus Paracaedibacteraceae</taxon>
        <taxon>Candidatus Bodocaedibacter</taxon>
    </lineage>
</organism>
<feature type="chain" id="PRO_5032856810" evidence="1">
    <location>
        <begin position="18"/>
        <end position="278"/>
    </location>
</feature>
<accession>A0A7L9RSF8</accession>
<dbReference type="EMBL" id="CP054719">
    <property type="protein sequence ID" value="QOL19540.1"/>
    <property type="molecule type" value="Genomic_DNA"/>
</dbReference>
<name>A0A7L9RSF8_9PROT</name>